<organism evidence="1 2">
    <name type="scientific">Candidatus Brevifilum fermentans</name>
    <dbReference type="NCBI Taxonomy" id="1986204"/>
    <lineage>
        <taxon>Bacteria</taxon>
        <taxon>Bacillati</taxon>
        <taxon>Chloroflexota</taxon>
        <taxon>Anaerolineae</taxon>
        <taxon>Anaerolineales</taxon>
        <taxon>Anaerolineaceae</taxon>
        <taxon>Candidatus Brevifilum</taxon>
    </lineage>
</organism>
<name>A0A1Y6K5S8_9CHLR</name>
<protein>
    <submittedName>
        <fullName evidence="1">Uncharacterized protein</fullName>
    </submittedName>
</protein>
<evidence type="ECO:0000313" key="2">
    <source>
        <dbReference type="Proteomes" id="UP000195514"/>
    </source>
</evidence>
<dbReference type="EMBL" id="LT859958">
    <property type="protein sequence ID" value="SMX54993.1"/>
    <property type="molecule type" value="Genomic_DNA"/>
</dbReference>
<dbReference type="Proteomes" id="UP000195514">
    <property type="component" value="Chromosome I"/>
</dbReference>
<gene>
    <name evidence="1" type="ORF">CFX1CAM_1928</name>
</gene>
<proteinExistence type="predicted"/>
<sequence length="126" mass="14489">MNNKITIIEGPTPNFDSVETDFIMGINGWTAGLTEGPFLYDTARTTLRTFNGEALIERCHKAWAHKLTMYLEYRDPIGLKKEVPIVAARTIDSEDGDLLILWVRQYPEDTEEMEDDLDFDDVDSDW</sequence>
<dbReference type="RefSeq" id="WP_087862791.1">
    <property type="nucleotide sequence ID" value="NZ_LT859958.1"/>
</dbReference>
<evidence type="ECO:0000313" key="1">
    <source>
        <dbReference type="EMBL" id="SMX54993.1"/>
    </source>
</evidence>
<keyword evidence="2" id="KW-1185">Reference proteome</keyword>
<dbReference type="AlphaFoldDB" id="A0A1Y6K5S8"/>
<dbReference type="OrthoDB" id="163432at2"/>
<accession>A0A1Y6K5S8</accession>
<reference evidence="2" key="1">
    <citation type="submission" date="2017-05" db="EMBL/GenBank/DDBJ databases">
        <authorList>
            <person name="Kirkegaard R."/>
            <person name="Mcilroy J S."/>
        </authorList>
    </citation>
    <scope>NUCLEOTIDE SEQUENCE [LARGE SCALE GENOMIC DNA]</scope>
</reference>
<dbReference type="KEGG" id="abat:CFX1CAM_1928"/>